<keyword evidence="3" id="KW-1185">Reference proteome</keyword>
<dbReference type="AlphaFoldDB" id="A0A8X6N8H5"/>
<reference evidence="2" key="1">
    <citation type="submission" date="2020-08" db="EMBL/GenBank/DDBJ databases">
        <title>Multicomponent nature underlies the extraordinary mechanical properties of spider dragline silk.</title>
        <authorList>
            <person name="Kono N."/>
            <person name="Nakamura H."/>
            <person name="Mori M."/>
            <person name="Yoshida Y."/>
            <person name="Ohtoshi R."/>
            <person name="Malay A.D."/>
            <person name="Moran D.A.P."/>
            <person name="Tomita M."/>
            <person name="Numata K."/>
            <person name="Arakawa K."/>
        </authorList>
    </citation>
    <scope>NUCLEOTIDE SEQUENCE</scope>
</reference>
<protein>
    <submittedName>
        <fullName evidence="2">Uncharacterized protein</fullName>
    </submittedName>
</protein>
<proteinExistence type="predicted"/>
<evidence type="ECO:0000313" key="2">
    <source>
        <dbReference type="EMBL" id="GFS99688.1"/>
    </source>
</evidence>
<dbReference type="EMBL" id="BMAW01101509">
    <property type="protein sequence ID" value="GFS99688.1"/>
    <property type="molecule type" value="Genomic_DNA"/>
</dbReference>
<evidence type="ECO:0000256" key="1">
    <source>
        <dbReference type="SAM" id="MobiDB-lite"/>
    </source>
</evidence>
<feature type="compositionally biased region" description="Polar residues" evidence="1">
    <location>
        <begin position="38"/>
        <end position="48"/>
    </location>
</feature>
<comment type="caution">
    <text evidence="2">The sequence shown here is derived from an EMBL/GenBank/DDBJ whole genome shotgun (WGS) entry which is preliminary data.</text>
</comment>
<feature type="region of interest" description="Disordered" evidence="1">
    <location>
        <begin position="38"/>
        <end position="65"/>
    </location>
</feature>
<organism evidence="2 3">
    <name type="scientific">Nephila pilipes</name>
    <name type="common">Giant wood spider</name>
    <name type="synonym">Nephila maculata</name>
    <dbReference type="NCBI Taxonomy" id="299642"/>
    <lineage>
        <taxon>Eukaryota</taxon>
        <taxon>Metazoa</taxon>
        <taxon>Ecdysozoa</taxon>
        <taxon>Arthropoda</taxon>
        <taxon>Chelicerata</taxon>
        <taxon>Arachnida</taxon>
        <taxon>Araneae</taxon>
        <taxon>Araneomorphae</taxon>
        <taxon>Entelegynae</taxon>
        <taxon>Araneoidea</taxon>
        <taxon>Nephilidae</taxon>
        <taxon>Nephila</taxon>
    </lineage>
</organism>
<name>A0A8X6N8H5_NEPPI</name>
<dbReference type="Proteomes" id="UP000887013">
    <property type="component" value="Unassembled WGS sequence"/>
</dbReference>
<gene>
    <name evidence="2" type="ORF">NPIL_696641</name>
</gene>
<evidence type="ECO:0000313" key="3">
    <source>
        <dbReference type="Proteomes" id="UP000887013"/>
    </source>
</evidence>
<sequence>MEDTETLLSFSNLQNDFIGEYLVIREHDQNDLNEISLSEGCESSSKNPPSEELSSDENSTNEFKSLHSRYEFDEDILDGFHVSENNDEISGYFREGFS</sequence>
<accession>A0A8X6N8H5</accession>